<gene>
    <name evidence="1" type="ORF">TUM18999_24240</name>
    <name evidence="2" type="ORF">TUM20286_21650</name>
</gene>
<sequence>MYKLGHLVNGEWVQYHHPALFSLPDEESHQRISAGVPGSDPEVFLRLARCLEEPLLLLHILHTTRGEAEPARFQSPELSFQEIEAFISAFRPFLANDSRFDLWVHSPSQQATLAWDRHDMLYAYGPLDDYEGALRELGFSEGEPQVPVPHAHNYHAELDAMSREVIEWCDWWASPLRPEDEQ</sequence>
<accession>A0A6J4E2Q7</accession>
<dbReference type="RefSeq" id="WP_228723579.1">
    <property type="nucleotide sequence ID" value="NZ_AP023189.1"/>
</dbReference>
<evidence type="ECO:0000313" key="1">
    <source>
        <dbReference type="EMBL" id="BCG24233.1"/>
    </source>
</evidence>
<evidence type="ECO:0000313" key="2">
    <source>
        <dbReference type="EMBL" id="GJN52413.1"/>
    </source>
</evidence>
<evidence type="ECO:0000313" key="3">
    <source>
        <dbReference type="Proteomes" id="UP000509383"/>
    </source>
</evidence>
<organism evidence="1 3">
    <name type="scientific">Pseudomonas tohonis</name>
    <dbReference type="NCBI Taxonomy" id="2725477"/>
    <lineage>
        <taxon>Bacteria</taxon>
        <taxon>Pseudomonadati</taxon>
        <taxon>Pseudomonadota</taxon>
        <taxon>Gammaproteobacteria</taxon>
        <taxon>Pseudomonadales</taxon>
        <taxon>Pseudomonadaceae</taxon>
        <taxon>Pseudomonas</taxon>
    </lineage>
</organism>
<protein>
    <submittedName>
        <fullName evidence="1">Uncharacterized protein</fullName>
    </submittedName>
</protein>
<reference evidence="1 3" key="1">
    <citation type="submission" date="2020-05" db="EMBL/GenBank/DDBJ databases">
        <title>Characterization of novel class B3 metallo-beta-lactamase from novel Pseudomonas species.</title>
        <authorList>
            <person name="Yamada K."/>
            <person name="Aoki K."/>
            <person name="Ishii Y."/>
        </authorList>
    </citation>
    <scope>NUCLEOTIDE SEQUENCE [LARGE SCALE GENOMIC DNA]</scope>
    <source>
        <strain evidence="1 3">TUM18999</strain>
        <strain evidence="2 4">TUM20286</strain>
    </source>
</reference>
<dbReference type="EMBL" id="AP023189">
    <property type="protein sequence ID" value="BCG24233.1"/>
    <property type="molecule type" value="Genomic_DNA"/>
</dbReference>
<dbReference type="KEGG" id="ptw:TUM18999_24240"/>
<dbReference type="AlphaFoldDB" id="A0A6J4E2Q7"/>
<dbReference type="EMBL" id="BQKM01000003">
    <property type="protein sequence ID" value="GJN52413.1"/>
    <property type="molecule type" value="Genomic_DNA"/>
</dbReference>
<evidence type="ECO:0000313" key="4">
    <source>
        <dbReference type="Proteomes" id="UP001054892"/>
    </source>
</evidence>
<name>A0A6J4E2Q7_9PSED</name>
<dbReference type="Proteomes" id="UP000509383">
    <property type="component" value="Chromosome"/>
</dbReference>
<dbReference type="Proteomes" id="UP001054892">
    <property type="component" value="Unassembled WGS sequence"/>
</dbReference>
<keyword evidence="4" id="KW-1185">Reference proteome</keyword>
<proteinExistence type="predicted"/>